<gene>
    <name evidence="1" type="ORF">GALL_262040</name>
</gene>
<sequence length="228" mass="25065">MPAFDEPTAVHSYLKLMHEVVIRLDLISHACNGHLNLTPPYAFEYCYLQYRRICELLALGCLQLHGDLPGTKSSAVAKEWNAERIMNLLHRKHPHAFPQCVIATKTPSGCSYVANSKPNAMTFAEFKSLYNKCGLVLHRGTIRSIEAETPLVKSDYDQVIQWSHKIVDLLNQHFISRADGKGLYFVSLKTESGGPACSVLSGFTEGTVIVATYNLDVGSQGGGVPDAA</sequence>
<evidence type="ECO:0000313" key="1">
    <source>
        <dbReference type="EMBL" id="OIQ91833.1"/>
    </source>
</evidence>
<dbReference type="EMBL" id="MLJW01000247">
    <property type="protein sequence ID" value="OIQ91833.1"/>
    <property type="molecule type" value="Genomic_DNA"/>
</dbReference>
<dbReference type="AlphaFoldDB" id="A0A1J5R7I1"/>
<accession>A0A1J5R7I1</accession>
<protein>
    <submittedName>
        <fullName evidence="1">Uncharacterized protein</fullName>
    </submittedName>
</protein>
<organism evidence="1">
    <name type="scientific">mine drainage metagenome</name>
    <dbReference type="NCBI Taxonomy" id="410659"/>
    <lineage>
        <taxon>unclassified sequences</taxon>
        <taxon>metagenomes</taxon>
        <taxon>ecological metagenomes</taxon>
    </lineage>
</organism>
<comment type="caution">
    <text evidence="1">The sequence shown here is derived from an EMBL/GenBank/DDBJ whole genome shotgun (WGS) entry which is preliminary data.</text>
</comment>
<name>A0A1J5R7I1_9ZZZZ</name>
<proteinExistence type="predicted"/>
<reference evidence="1" key="1">
    <citation type="submission" date="2016-10" db="EMBL/GenBank/DDBJ databases">
        <title>Sequence of Gallionella enrichment culture.</title>
        <authorList>
            <person name="Poehlein A."/>
            <person name="Muehling M."/>
            <person name="Daniel R."/>
        </authorList>
    </citation>
    <scope>NUCLEOTIDE SEQUENCE</scope>
</reference>